<proteinExistence type="predicted"/>
<comment type="caution">
    <text evidence="1">The sequence shown here is derived from an EMBL/GenBank/DDBJ whole genome shotgun (WGS) entry which is preliminary data.</text>
</comment>
<accession>A0AAW8TZV8</accession>
<dbReference type="RefSeq" id="WP_311835379.1">
    <property type="nucleotide sequence ID" value="NZ_JARQBJ010000003.1"/>
</dbReference>
<organism evidence="1 2">
    <name type="scientific">Enterococcus asini</name>
    <dbReference type="NCBI Taxonomy" id="57732"/>
    <lineage>
        <taxon>Bacteria</taxon>
        <taxon>Bacillati</taxon>
        <taxon>Bacillota</taxon>
        <taxon>Bacilli</taxon>
        <taxon>Lactobacillales</taxon>
        <taxon>Enterococcaceae</taxon>
        <taxon>Enterococcus</taxon>
    </lineage>
</organism>
<gene>
    <name evidence="1" type="ORF">P7H43_06950</name>
</gene>
<reference evidence="1" key="1">
    <citation type="submission" date="2023-03" db="EMBL/GenBank/DDBJ databases">
        <authorList>
            <person name="Shen W."/>
            <person name="Cai J."/>
        </authorList>
    </citation>
    <scope>NUCLEOTIDE SEQUENCE</scope>
    <source>
        <strain evidence="1">B226-2</strain>
    </source>
</reference>
<sequence length="139" mass="15837">MNETIIFYNQVADKMVNLPITWEAAPRIEEGEKLAEIALNPGTNLAGLEKMITSDTFAMVFNDGEVVPMTYNQWETLRSWQANQMIQEKIAALTLAPEVKTQVSALFENFTEGMRIKYLGQKSWTSLYEDLLQDIEKAL</sequence>
<dbReference type="Proteomes" id="UP001256711">
    <property type="component" value="Unassembled WGS sequence"/>
</dbReference>
<dbReference type="EMBL" id="JARQBJ010000003">
    <property type="protein sequence ID" value="MDT2810216.1"/>
    <property type="molecule type" value="Genomic_DNA"/>
</dbReference>
<evidence type="ECO:0000313" key="1">
    <source>
        <dbReference type="EMBL" id="MDT2810216.1"/>
    </source>
</evidence>
<protein>
    <submittedName>
        <fullName evidence="1">Uncharacterized protein</fullName>
    </submittedName>
</protein>
<evidence type="ECO:0000313" key="2">
    <source>
        <dbReference type="Proteomes" id="UP001256711"/>
    </source>
</evidence>
<dbReference type="AlphaFoldDB" id="A0AAW8TZV8"/>
<name>A0AAW8TZV8_9ENTE</name>